<comment type="caution">
    <text evidence="3">The sequence shown here is derived from an EMBL/GenBank/DDBJ whole genome shotgun (WGS) entry which is preliminary data.</text>
</comment>
<gene>
    <name evidence="3" type="ORF">Rcae01_02079</name>
</gene>
<dbReference type="Proteomes" id="UP001416858">
    <property type="component" value="Unassembled WGS sequence"/>
</dbReference>
<organism evidence="3 4">
    <name type="scientific">Novipirellula caenicola</name>
    <dbReference type="NCBI Taxonomy" id="1536901"/>
    <lineage>
        <taxon>Bacteria</taxon>
        <taxon>Pseudomonadati</taxon>
        <taxon>Planctomycetota</taxon>
        <taxon>Planctomycetia</taxon>
        <taxon>Pirellulales</taxon>
        <taxon>Pirellulaceae</taxon>
        <taxon>Novipirellula</taxon>
    </lineage>
</organism>
<dbReference type="EMBL" id="BAABRO010000003">
    <property type="protein sequence ID" value="GAA5506626.1"/>
    <property type="molecule type" value="Genomic_DNA"/>
</dbReference>
<evidence type="ECO:0000256" key="1">
    <source>
        <dbReference type="SAM" id="MobiDB-lite"/>
    </source>
</evidence>
<evidence type="ECO:0008006" key="5">
    <source>
        <dbReference type="Google" id="ProtNLM"/>
    </source>
</evidence>
<accession>A0ABP9VN66</accession>
<feature type="compositionally biased region" description="Gly residues" evidence="1">
    <location>
        <begin position="132"/>
        <end position="141"/>
    </location>
</feature>
<evidence type="ECO:0000313" key="4">
    <source>
        <dbReference type="Proteomes" id="UP001416858"/>
    </source>
</evidence>
<evidence type="ECO:0000313" key="3">
    <source>
        <dbReference type="EMBL" id="GAA5506626.1"/>
    </source>
</evidence>
<feature type="region of interest" description="Disordered" evidence="1">
    <location>
        <begin position="107"/>
        <end position="141"/>
    </location>
</feature>
<proteinExistence type="predicted"/>
<protein>
    <recommendedName>
        <fullName evidence="5">Secreted protein</fullName>
    </recommendedName>
</protein>
<sequence>MNRRIIAALFFLAIVSGPYAAAAGGLFHRCRLFRSSPVHHAPTRVICYPRAYQPTHCNRCLPLHSRPCTTGYVMPSYPSDGSVRQMYSSEPPAAIVTQPNEVFPWEYPSASASANGTDTGMDTGNDDENPIGNGGRQGNGG</sequence>
<name>A0ABP9VN66_9BACT</name>
<reference evidence="3 4" key="1">
    <citation type="submission" date="2024-02" db="EMBL/GenBank/DDBJ databases">
        <title>Rhodopirellula caenicola NBRC 110016.</title>
        <authorList>
            <person name="Ichikawa N."/>
            <person name="Katano-Makiyama Y."/>
            <person name="Hidaka K."/>
        </authorList>
    </citation>
    <scope>NUCLEOTIDE SEQUENCE [LARGE SCALE GENOMIC DNA]</scope>
    <source>
        <strain evidence="3 4">NBRC 110016</strain>
    </source>
</reference>
<feature type="signal peptide" evidence="2">
    <location>
        <begin position="1"/>
        <end position="22"/>
    </location>
</feature>
<keyword evidence="4" id="KW-1185">Reference proteome</keyword>
<evidence type="ECO:0000256" key="2">
    <source>
        <dbReference type="SAM" id="SignalP"/>
    </source>
</evidence>
<feature type="chain" id="PRO_5045314296" description="Secreted protein" evidence="2">
    <location>
        <begin position="23"/>
        <end position="141"/>
    </location>
</feature>
<keyword evidence="2" id="KW-0732">Signal</keyword>